<dbReference type="CDD" id="cd00419">
    <property type="entry name" value="Ferrochelatase_C"/>
    <property type="match status" value="1"/>
</dbReference>
<dbReference type="GO" id="GO:0005737">
    <property type="term" value="C:cytoplasm"/>
    <property type="evidence" value="ECO:0007669"/>
    <property type="project" value="UniProtKB-SubCell"/>
</dbReference>
<dbReference type="Proteomes" id="UP000192708">
    <property type="component" value="Unassembled WGS sequence"/>
</dbReference>
<feature type="binding site" evidence="9">
    <location>
        <position position="302"/>
    </location>
    <ligand>
        <name>Fe(2+)</name>
        <dbReference type="ChEBI" id="CHEBI:29033"/>
    </ligand>
</feature>
<keyword evidence="4 9" id="KW-0408">Iron</keyword>
<evidence type="ECO:0000256" key="5">
    <source>
        <dbReference type="ARBA" id="ARBA00023133"/>
    </source>
</evidence>
<dbReference type="FunFam" id="3.40.50.1400:FF:000002">
    <property type="entry name" value="Ferrochelatase"/>
    <property type="match status" value="1"/>
</dbReference>
<proteinExistence type="inferred from homology"/>
<keyword evidence="7 9" id="KW-0627">Porphyrin biosynthesis</keyword>
<dbReference type="InterPro" id="IPR033644">
    <property type="entry name" value="Ferrochelatase_C"/>
</dbReference>
<dbReference type="InterPro" id="IPR019772">
    <property type="entry name" value="Ferrochelatase_AS"/>
</dbReference>
<keyword evidence="3 9" id="KW-0479">Metal-binding</keyword>
<evidence type="ECO:0000313" key="11">
    <source>
        <dbReference type="EMBL" id="SMC35777.1"/>
    </source>
</evidence>
<comment type="subcellular location">
    <subcellularLocation>
        <location evidence="9 10">Cytoplasm</location>
    </subcellularLocation>
</comment>
<dbReference type="InterPro" id="IPR001015">
    <property type="entry name" value="Ferrochelatase"/>
</dbReference>
<evidence type="ECO:0000256" key="8">
    <source>
        <dbReference type="ARBA" id="ARBA00024536"/>
    </source>
</evidence>
<keyword evidence="12" id="KW-1185">Reference proteome</keyword>
<evidence type="ECO:0000256" key="7">
    <source>
        <dbReference type="ARBA" id="ARBA00023244"/>
    </source>
</evidence>
<sequence>MENIILDTDKAHAVSQKVGILVVNLGTPDAPTAKAVRPYLKQFLSDPRVIEVPKIIWWFILNGIILPFRSSASAKKYASVWMNGSSGTGAPLLVHSQNQTLGLEQKLATNESTKDVKVALAMRYGNPSIEKAMNDLESEGVNRLLVLPLYPQYSATTTASSFDAVFQVHAQKRNPPALRMVKNYHDHPAYIAALVQQVRDYWAVHGVPDFKNGDKLVMSFHGVPKRTLLRGDPYHCECHKTGRLVREALGLSADEAILSFQSRFGKAEWLKPYTAPLLETLGRANTNRLDIFCPGFPADCLETLEEIAMEGKEIFTHAGGKTYHVIPCLNDQPAWIDALHTIALENIAGWKTQVPTPAELLERVAMGQEVEKRMLASSSDIA</sequence>
<dbReference type="STRING" id="1938817.SAMN06296008_10376"/>
<dbReference type="PANTHER" id="PTHR11108">
    <property type="entry name" value="FERROCHELATASE"/>
    <property type="match status" value="1"/>
</dbReference>
<keyword evidence="5 9" id="KW-0350">Heme biosynthesis</keyword>
<dbReference type="AlphaFoldDB" id="A0A1W1YHW7"/>
<dbReference type="InterPro" id="IPR033659">
    <property type="entry name" value="Ferrochelatase_N"/>
</dbReference>
<comment type="catalytic activity">
    <reaction evidence="8">
        <text>Fe-coproporphyrin III + 2 H(+) = coproporphyrin III + Fe(2+)</text>
        <dbReference type="Rhea" id="RHEA:49572"/>
        <dbReference type="ChEBI" id="CHEBI:15378"/>
        <dbReference type="ChEBI" id="CHEBI:29033"/>
        <dbReference type="ChEBI" id="CHEBI:68438"/>
        <dbReference type="ChEBI" id="CHEBI:131725"/>
        <dbReference type="EC" id="4.99.1.9"/>
    </reaction>
    <physiologicalReaction direction="right-to-left" evidence="8">
        <dbReference type="Rhea" id="RHEA:49574"/>
    </physiologicalReaction>
</comment>
<evidence type="ECO:0000256" key="4">
    <source>
        <dbReference type="ARBA" id="ARBA00023004"/>
    </source>
</evidence>
<feature type="binding site" evidence="9">
    <location>
        <position position="221"/>
    </location>
    <ligand>
        <name>Fe(2+)</name>
        <dbReference type="ChEBI" id="CHEBI:29033"/>
    </ligand>
</feature>
<evidence type="ECO:0000256" key="2">
    <source>
        <dbReference type="ARBA" id="ARBA00022490"/>
    </source>
</evidence>
<name>A0A1W1YHW7_9BURK</name>
<comment type="catalytic activity">
    <reaction evidence="9 10">
        <text>heme b + 2 H(+) = protoporphyrin IX + Fe(2+)</text>
        <dbReference type="Rhea" id="RHEA:22584"/>
        <dbReference type="ChEBI" id="CHEBI:15378"/>
        <dbReference type="ChEBI" id="CHEBI:29033"/>
        <dbReference type="ChEBI" id="CHEBI:57306"/>
        <dbReference type="ChEBI" id="CHEBI:60344"/>
        <dbReference type="EC" id="4.98.1.1"/>
    </reaction>
</comment>
<dbReference type="EC" id="4.98.1.1" evidence="9 10"/>
<comment type="pathway">
    <text evidence="9 10">Porphyrin-containing compound metabolism; protoheme biosynthesis; protoheme from protoporphyrin-IX: step 1/1.</text>
</comment>
<dbReference type="EMBL" id="FWXJ01000003">
    <property type="protein sequence ID" value="SMC35777.1"/>
    <property type="molecule type" value="Genomic_DNA"/>
</dbReference>
<dbReference type="NCBIfam" id="TIGR00109">
    <property type="entry name" value="hemH"/>
    <property type="match status" value="1"/>
</dbReference>
<evidence type="ECO:0000256" key="6">
    <source>
        <dbReference type="ARBA" id="ARBA00023239"/>
    </source>
</evidence>
<dbReference type="GO" id="GO:0046872">
    <property type="term" value="F:metal ion binding"/>
    <property type="evidence" value="ECO:0007669"/>
    <property type="project" value="UniProtKB-KW"/>
</dbReference>
<keyword evidence="2 9" id="KW-0963">Cytoplasm</keyword>
<accession>A0A1W1YHW7</accession>
<comment type="similarity">
    <text evidence="1 9 10">Belongs to the ferrochelatase family.</text>
</comment>
<evidence type="ECO:0000256" key="1">
    <source>
        <dbReference type="ARBA" id="ARBA00007718"/>
    </source>
</evidence>
<dbReference type="CDD" id="cd03411">
    <property type="entry name" value="Ferrochelatase_N"/>
    <property type="match status" value="1"/>
</dbReference>
<dbReference type="PANTHER" id="PTHR11108:SF1">
    <property type="entry name" value="FERROCHELATASE, MITOCHONDRIAL"/>
    <property type="match status" value="1"/>
</dbReference>
<gene>
    <name evidence="9" type="primary">hemH</name>
    <name evidence="11" type="ORF">SAMN06296008_10376</name>
</gene>
<evidence type="ECO:0000313" key="12">
    <source>
        <dbReference type="Proteomes" id="UP000192708"/>
    </source>
</evidence>
<keyword evidence="6 9" id="KW-0456">Lyase</keyword>
<organism evidence="11 12">
    <name type="scientific">Polynucleobacter kasalickyi</name>
    <dbReference type="NCBI Taxonomy" id="1938817"/>
    <lineage>
        <taxon>Bacteria</taxon>
        <taxon>Pseudomonadati</taxon>
        <taxon>Pseudomonadota</taxon>
        <taxon>Betaproteobacteria</taxon>
        <taxon>Burkholderiales</taxon>
        <taxon>Burkholderiaceae</taxon>
        <taxon>Polynucleobacter</taxon>
    </lineage>
</organism>
<dbReference type="Gene3D" id="3.40.50.1400">
    <property type="match status" value="2"/>
</dbReference>
<dbReference type="GO" id="GO:0006783">
    <property type="term" value="P:heme biosynthetic process"/>
    <property type="evidence" value="ECO:0007669"/>
    <property type="project" value="UniProtKB-UniRule"/>
</dbReference>
<dbReference type="UniPathway" id="UPA00252">
    <property type="reaction ID" value="UER00325"/>
</dbReference>
<dbReference type="HAMAP" id="MF_00323">
    <property type="entry name" value="Ferrochelatase"/>
    <property type="match status" value="1"/>
</dbReference>
<reference evidence="11 12" key="1">
    <citation type="submission" date="2017-04" db="EMBL/GenBank/DDBJ databases">
        <authorList>
            <person name="Afonso C.L."/>
            <person name="Miller P.J."/>
            <person name="Scott M.A."/>
            <person name="Spackman E."/>
            <person name="Goraichik I."/>
            <person name="Dimitrov K.M."/>
            <person name="Suarez D.L."/>
            <person name="Swayne D.E."/>
        </authorList>
    </citation>
    <scope>NUCLEOTIDE SEQUENCE [LARGE SCALE GENOMIC DNA]</scope>
    <source>
        <strain evidence="11 12">VK13</strain>
    </source>
</reference>
<comment type="function">
    <text evidence="9 10">Catalyzes the ferrous insertion into protoporphyrin IX.</text>
</comment>
<evidence type="ECO:0000256" key="9">
    <source>
        <dbReference type="HAMAP-Rule" id="MF_00323"/>
    </source>
</evidence>
<dbReference type="SUPFAM" id="SSF53800">
    <property type="entry name" value="Chelatase"/>
    <property type="match status" value="1"/>
</dbReference>
<evidence type="ECO:0000256" key="10">
    <source>
        <dbReference type="RuleBase" id="RU000607"/>
    </source>
</evidence>
<evidence type="ECO:0000256" key="3">
    <source>
        <dbReference type="ARBA" id="ARBA00022723"/>
    </source>
</evidence>
<dbReference type="PROSITE" id="PS00534">
    <property type="entry name" value="FERROCHELATASE"/>
    <property type="match status" value="1"/>
</dbReference>
<protein>
    <recommendedName>
        <fullName evidence="9 10">Ferrochelatase</fullName>
        <ecNumber evidence="9 10">4.98.1.1</ecNumber>
    </recommendedName>
    <alternativeName>
        <fullName evidence="9">Heme synthase</fullName>
    </alternativeName>
    <alternativeName>
        <fullName evidence="9">Protoheme ferro-lyase</fullName>
    </alternativeName>
</protein>
<dbReference type="GO" id="GO:0004325">
    <property type="term" value="F:ferrochelatase activity"/>
    <property type="evidence" value="ECO:0007669"/>
    <property type="project" value="UniProtKB-UniRule"/>
</dbReference>
<dbReference type="Pfam" id="PF00762">
    <property type="entry name" value="Ferrochelatase"/>
    <property type="match status" value="1"/>
</dbReference>